<dbReference type="Pfam" id="PF00638">
    <property type="entry name" value="Ran_BP1"/>
    <property type="match status" value="1"/>
</dbReference>
<accession>B4NN98</accession>
<dbReference type="PANTHER" id="PTHR23138:SF141">
    <property type="entry name" value="NUCLEAR PORE COMPLEX PROTEIN NUP50"/>
    <property type="match status" value="1"/>
</dbReference>
<evidence type="ECO:0000256" key="9">
    <source>
        <dbReference type="ARBA" id="ARBA00023242"/>
    </source>
</evidence>
<dbReference type="GO" id="GO:0005643">
    <property type="term" value="C:nuclear pore"/>
    <property type="evidence" value="ECO:0007669"/>
    <property type="project" value="UniProtKB-SubCell"/>
</dbReference>
<dbReference type="eggNOG" id="KOG2724">
    <property type="taxonomic scope" value="Eukaryota"/>
</dbReference>
<dbReference type="Proteomes" id="UP000007798">
    <property type="component" value="Unassembled WGS sequence"/>
</dbReference>
<dbReference type="GO" id="GO:0051028">
    <property type="term" value="P:mRNA transport"/>
    <property type="evidence" value="ECO:0007669"/>
    <property type="project" value="UniProtKB-KW"/>
</dbReference>
<keyword evidence="2" id="KW-0813">Transport</keyword>
<feature type="domain" description="RanBD1" evidence="11">
    <location>
        <begin position="426"/>
        <end position="536"/>
    </location>
</feature>
<keyword evidence="13" id="KW-1185">Reference proteome</keyword>
<evidence type="ECO:0000256" key="10">
    <source>
        <dbReference type="SAM" id="MobiDB-lite"/>
    </source>
</evidence>
<dbReference type="Pfam" id="PF08911">
    <property type="entry name" value="NUP50"/>
    <property type="match status" value="1"/>
</dbReference>
<dbReference type="InterPro" id="IPR045255">
    <property type="entry name" value="RanBP1-like"/>
</dbReference>
<keyword evidence="3" id="KW-0677">Repeat</keyword>
<dbReference type="KEGG" id="dwi:6652108"/>
<feature type="compositionally biased region" description="Low complexity" evidence="10">
    <location>
        <begin position="397"/>
        <end position="408"/>
    </location>
</feature>
<dbReference type="SMR" id="B4NN98"/>
<evidence type="ECO:0000313" key="12">
    <source>
        <dbReference type="EMBL" id="EDW85837.1"/>
    </source>
</evidence>
<feature type="region of interest" description="Disordered" evidence="10">
    <location>
        <begin position="235"/>
        <end position="416"/>
    </location>
</feature>
<dbReference type="InterPro" id="IPR015007">
    <property type="entry name" value="NUP2/50/61"/>
</dbReference>
<feature type="compositionally biased region" description="Polar residues" evidence="10">
    <location>
        <begin position="1"/>
        <end position="13"/>
    </location>
</feature>
<reference evidence="12 13" key="1">
    <citation type="journal article" date="2007" name="Nature">
        <title>Evolution of genes and genomes on the Drosophila phylogeny.</title>
        <authorList>
            <consortium name="Drosophila 12 Genomes Consortium"/>
            <person name="Clark A.G."/>
            <person name="Eisen M.B."/>
            <person name="Smith D.R."/>
            <person name="Bergman C.M."/>
            <person name="Oliver B."/>
            <person name="Markow T.A."/>
            <person name="Kaufman T.C."/>
            <person name="Kellis M."/>
            <person name="Gelbart W."/>
            <person name="Iyer V.N."/>
            <person name="Pollard D.A."/>
            <person name="Sackton T.B."/>
            <person name="Larracuente A.M."/>
            <person name="Singh N.D."/>
            <person name="Abad J.P."/>
            <person name="Abt D.N."/>
            <person name="Adryan B."/>
            <person name="Aguade M."/>
            <person name="Akashi H."/>
            <person name="Anderson W.W."/>
            <person name="Aquadro C.F."/>
            <person name="Ardell D.H."/>
            <person name="Arguello R."/>
            <person name="Artieri C.G."/>
            <person name="Barbash D.A."/>
            <person name="Barker D."/>
            <person name="Barsanti P."/>
            <person name="Batterham P."/>
            <person name="Batzoglou S."/>
            <person name="Begun D."/>
            <person name="Bhutkar A."/>
            <person name="Blanco E."/>
            <person name="Bosak S.A."/>
            <person name="Bradley R.K."/>
            <person name="Brand A.D."/>
            <person name="Brent M.R."/>
            <person name="Brooks A.N."/>
            <person name="Brown R.H."/>
            <person name="Butlin R.K."/>
            <person name="Caggese C."/>
            <person name="Calvi B.R."/>
            <person name="Bernardo de Carvalho A."/>
            <person name="Caspi A."/>
            <person name="Castrezana S."/>
            <person name="Celniker S.E."/>
            <person name="Chang J.L."/>
            <person name="Chapple C."/>
            <person name="Chatterji S."/>
            <person name="Chinwalla A."/>
            <person name="Civetta A."/>
            <person name="Clifton S.W."/>
            <person name="Comeron J.M."/>
            <person name="Costello J.C."/>
            <person name="Coyne J.A."/>
            <person name="Daub J."/>
            <person name="David R.G."/>
            <person name="Delcher A.L."/>
            <person name="Delehaunty K."/>
            <person name="Do C.B."/>
            <person name="Ebling H."/>
            <person name="Edwards K."/>
            <person name="Eickbush T."/>
            <person name="Evans J.D."/>
            <person name="Filipski A."/>
            <person name="Findeiss S."/>
            <person name="Freyhult E."/>
            <person name="Fulton L."/>
            <person name="Fulton R."/>
            <person name="Garcia A.C."/>
            <person name="Gardiner A."/>
            <person name="Garfield D.A."/>
            <person name="Garvin B.E."/>
            <person name="Gibson G."/>
            <person name="Gilbert D."/>
            <person name="Gnerre S."/>
            <person name="Godfrey J."/>
            <person name="Good R."/>
            <person name="Gotea V."/>
            <person name="Gravely B."/>
            <person name="Greenberg A.J."/>
            <person name="Griffiths-Jones S."/>
            <person name="Gross S."/>
            <person name="Guigo R."/>
            <person name="Gustafson E.A."/>
            <person name="Haerty W."/>
            <person name="Hahn M.W."/>
            <person name="Halligan D.L."/>
            <person name="Halpern A.L."/>
            <person name="Halter G.M."/>
            <person name="Han M.V."/>
            <person name="Heger A."/>
            <person name="Hillier L."/>
            <person name="Hinrichs A.S."/>
            <person name="Holmes I."/>
            <person name="Hoskins R.A."/>
            <person name="Hubisz M.J."/>
            <person name="Hultmark D."/>
            <person name="Huntley M.A."/>
            <person name="Jaffe D.B."/>
            <person name="Jagadeeshan S."/>
            <person name="Jeck W.R."/>
            <person name="Johnson J."/>
            <person name="Jones C.D."/>
            <person name="Jordan W.C."/>
            <person name="Karpen G.H."/>
            <person name="Kataoka E."/>
            <person name="Keightley P.D."/>
            <person name="Kheradpour P."/>
            <person name="Kirkness E.F."/>
            <person name="Koerich L.B."/>
            <person name="Kristiansen K."/>
            <person name="Kudrna D."/>
            <person name="Kulathinal R.J."/>
            <person name="Kumar S."/>
            <person name="Kwok R."/>
            <person name="Lander E."/>
            <person name="Langley C.H."/>
            <person name="Lapoint R."/>
            <person name="Lazzaro B.P."/>
            <person name="Lee S.J."/>
            <person name="Levesque L."/>
            <person name="Li R."/>
            <person name="Lin C.F."/>
            <person name="Lin M.F."/>
            <person name="Lindblad-Toh K."/>
            <person name="Llopart A."/>
            <person name="Long M."/>
            <person name="Low L."/>
            <person name="Lozovsky E."/>
            <person name="Lu J."/>
            <person name="Luo M."/>
            <person name="Machado C.A."/>
            <person name="Makalowski W."/>
            <person name="Marzo M."/>
            <person name="Matsuda M."/>
            <person name="Matzkin L."/>
            <person name="McAllister B."/>
            <person name="McBride C.S."/>
            <person name="McKernan B."/>
            <person name="McKernan K."/>
            <person name="Mendez-Lago M."/>
            <person name="Minx P."/>
            <person name="Mollenhauer M.U."/>
            <person name="Montooth K."/>
            <person name="Mount S.M."/>
            <person name="Mu X."/>
            <person name="Myers E."/>
            <person name="Negre B."/>
            <person name="Newfeld S."/>
            <person name="Nielsen R."/>
            <person name="Noor M.A."/>
            <person name="O'Grady P."/>
            <person name="Pachter L."/>
            <person name="Papaceit M."/>
            <person name="Parisi M.J."/>
            <person name="Parisi M."/>
            <person name="Parts L."/>
            <person name="Pedersen J.S."/>
            <person name="Pesole G."/>
            <person name="Phillippy A.M."/>
            <person name="Ponting C.P."/>
            <person name="Pop M."/>
            <person name="Porcelli D."/>
            <person name="Powell J.R."/>
            <person name="Prohaska S."/>
            <person name="Pruitt K."/>
            <person name="Puig M."/>
            <person name="Quesneville H."/>
            <person name="Ram K.R."/>
            <person name="Rand D."/>
            <person name="Rasmussen M.D."/>
            <person name="Reed L.K."/>
            <person name="Reenan R."/>
            <person name="Reily A."/>
            <person name="Remington K.A."/>
            <person name="Rieger T.T."/>
            <person name="Ritchie M.G."/>
            <person name="Robin C."/>
            <person name="Rogers Y.H."/>
            <person name="Rohde C."/>
            <person name="Rozas J."/>
            <person name="Rubenfield M.J."/>
            <person name="Ruiz A."/>
            <person name="Russo S."/>
            <person name="Salzberg S.L."/>
            <person name="Sanchez-Gracia A."/>
            <person name="Saranga D.J."/>
            <person name="Sato H."/>
            <person name="Schaeffer S.W."/>
            <person name="Schatz M.C."/>
            <person name="Schlenke T."/>
            <person name="Schwartz R."/>
            <person name="Segarra C."/>
            <person name="Singh R.S."/>
            <person name="Sirot L."/>
            <person name="Sirota M."/>
            <person name="Sisneros N.B."/>
            <person name="Smith C.D."/>
            <person name="Smith T.F."/>
            <person name="Spieth J."/>
            <person name="Stage D.E."/>
            <person name="Stark A."/>
            <person name="Stephan W."/>
            <person name="Strausberg R.L."/>
            <person name="Strempel S."/>
            <person name="Sturgill D."/>
            <person name="Sutton G."/>
            <person name="Sutton G.G."/>
            <person name="Tao W."/>
            <person name="Teichmann S."/>
            <person name="Tobari Y.N."/>
            <person name="Tomimura Y."/>
            <person name="Tsolas J.M."/>
            <person name="Valente V.L."/>
            <person name="Venter E."/>
            <person name="Venter J.C."/>
            <person name="Vicario S."/>
            <person name="Vieira F.G."/>
            <person name="Vilella A.J."/>
            <person name="Villasante A."/>
            <person name="Walenz B."/>
            <person name="Wang J."/>
            <person name="Wasserman M."/>
            <person name="Watts T."/>
            <person name="Wilson D."/>
            <person name="Wilson R.K."/>
            <person name="Wing R.A."/>
            <person name="Wolfner M.F."/>
            <person name="Wong A."/>
            <person name="Wong G.K."/>
            <person name="Wu C.I."/>
            <person name="Wu G."/>
            <person name="Yamamoto D."/>
            <person name="Yang H.P."/>
            <person name="Yang S.P."/>
            <person name="Yorke J.A."/>
            <person name="Yoshida K."/>
            <person name="Zdobnov E."/>
            <person name="Zhang P."/>
            <person name="Zhang Y."/>
            <person name="Zimin A.V."/>
            <person name="Baldwin J."/>
            <person name="Abdouelleil A."/>
            <person name="Abdulkadir J."/>
            <person name="Abebe A."/>
            <person name="Abera B."/>
            <person name="Abreu J."/>
            <person name="Acer S.C."/>
            <person name="Aftuck L."/>
            <person name="Alexander A."/>
            <person name="An P."/>
            <person name="Anderson E."/>
            <person name="Anderson S."/>
            <person name="Arachi H."/>
            <person name="Azer M."/>
            <person name="Bachantsang P."/>
            <person name="Barry A."/>
            <person name="Bayul T."/>
            <person name="Berlin A."/>
            <person name="Bessette D."/>
            <person name="Bloom T."/>
            <person name="Blye J."/>
            <person name="Boguslavskiy L."/>
            <person name="Bonnet C."/>
            <person name="Boukhgalter B."/>
            <person name="Bourzgui I."/>
            <person name="Brown A."/>
            <person name="Cahill P."/>
            <person name="Channer S."/>
            <person name="Cheshatsang Y."/>
            <person name="Chuda L."/>
            <person name="Citroen M."/>
            <person name="Collymore A."/>
            <person name="Cooke P."/>
            <person name="Costello M."/>
            <person name="D'Aco K."/>
            <person name="Daza R."/>
            <person name="De Haan G."/>
            <person name="DeGray S."/>
            <person name="DeMaso C."/>
            <person name="Dhargay N."/>
            <person name="Dooley K."/>
            <person name="Dooley E."/>
            <person name="Doricent M."/>
            <person name="Dorje P."/>
            <person name="Dorjee K."/>
            <person name="Dupes A."/>
            <person name="Elong R."/>
            <person name="Falk J."/>
            <person name="Farina A."/>
            <person name="Faro S."/>
            <person name="Ferguson D."/>
            <person name="Fisher S."/>
            <person name="Foley C.D."/>
            <person name="Franke A."/>
            <person name="Friedrich D."/>
            <person name="Gadbois L."/>
            <person name="Gearin G."/>
            <person name="Gearin C.R."/>
            <person name="Giannoukos G."/>
            <person name="Goode T."/>
            <person name="Graham J."/>
            <person name="Grandbois E."/>
            <person name="Grewal S."/>
            <person name="Gyaltsen K."/>
            <person name="Hafez N."/>
            <person name="Hagos B."/>
            <person name="Hall J."/>
            <person name="Henson C."/>
            <person name="Hollinger A."/>
            <person name="Honan T."/>
            <person name="Huard M.D."/>
            <person name="Hughes L."/>
            <person name="Hurhula B."/>
            <person name="Husby M.E."/>
            <person name="Kamat A."/>
            <person name="Kanga B."/>
            <person name="Kashin S."/>
            <person name="Khazanovich D."/>
            <person name="Kisner P."/>
            <person name="Lance K."/>
            <person name="Lara M."/>
            <person name="Lee W."/>
            <person name="Lennon N."/>
            <person name="Letendre F."/>
            <person name="LeVine R."/>
            <person name="Lipovsky A."/>
            <person name="Liu X."/>
            <person name="Liu J."/>
            <person name="Liu S."/>
            <person name="Lokyitsang T."/>
            <person name="Lokyitsang Y."/>
            <person name="Lubonja R."/>
            <person name="Lui A."/>
            <person name="MacDonald P."/>
            <person name="Magnisalis V."/>
            <person name="Maru K."/>
            <person name="Matthews C."/>
            <person name="McCusker W."/>
            <person name="McDonough S."/>
            <person name="Mehta T."/>
            <person name="Meldrim J."/>
            <person name="Meneus L."/>
            <person name="Mihai O."/>
            <person name="Mihalev A."/>
            <person name="Mihova T."/>
            <person name="Mittelman R."/>
            <person name="Mlenga V."/>
            <person name="Montmayeur A."/>
            <person name="Mulrain L."/>
            <person name="Navidi A."/>
            <person name="Naylor J."/>
            <person name="Negash T."/>
            <person name="Nguyen T."/>
            <person name="Nguyen N."/>
            <person name="Nicol R."/>
            <person name="Norbu C."/>
            <person name="Norbu N."/>
            <person name="Novod N."/>
            <person name="O'Neill B."/>
            <person name="Osman S."/>
            <person name="Markiewicz E."/>
            <person name="Oyono O.L."/>
            <person name="Patti C."/>
            <person name="Phunkhang P."/>
            <person name="Pierre F."/>
            <person name="Priest M."/>
            <person name="Raghuraman S."/>
            <person name="Rege F."/>
            <person name="Reyes R."/>
            <person name="Rise C."/>
            <person name="Rogov P."/>
            <person name="Ross K."/>
            <person name="Ryan E."/>
            <person name="Settipalli S."/>
            <person name="Shea T."/>
            <person name="Sherpa N."/>
            <person name="Shi L."/>
            <person name="Shih D."/>
            <person name="Sparrow T."/>
            <person name="Spaulding J."/>
            <person name="Stalker J."/>
            <person name="Stange-Thomann N."/>
            <person name="Stavropoulos S."/>
            <person name="Stone C."/>
            <person name="Strader C."/>
            <person name="Tesfaye S."/>
            <person name="Thomson T."/>
            <person name="Thoulutsang Y."/>
            <person name="Thoulutsang D."/>
            <person name="Topham K."/>
            <person name="Topping I."/>
            <person name="Tsamla T."/>
            <person name="Vassiliev H."/>
            <person name="Vo A."/>
            <person name="Wangchuk T."/>
            <person name="Wangdi T."/>
            <person name="Weiand M."/>
            <person name="Wilkinson J."/>
            <person name="Wilson A."/>
            <person name="Yadav S."/>
            <person name="Young G."/>
            <person name="Yu Q."/>
            <person name="Zembek L."/>
            <person name="Zhong D."/>
            <person name="Zimmer A."/>
            <person name="Zwirko Z."/>
            <person name="Jaffe D.B."/>
            <person name="Alvarez P."/>
            <person name="Brockman W."/>
            <person name="Butler J."/>
            <person name="Chin C."/>
            <person name="Gnerre S."/>
            <person name="Grabherr M."/>
            <person name="Kleber M."/>
            <person name="Mauceli E."/>
            <person name="MacCallum I."/>
        </authorList>
    </citation>
    <scope>NUCLEOTIDE SEQUENCE [LARGE SCALE GENOMIC DNA]</scope>
    <source>
        <strain evidence="13">Tucson 14030-0811.24</strain>
    </source>
</reference>
<feature type="region of interest" description="Disordered" evidence="10">
    <location>
        <begin position="88"/>
        <end position="150"/>
    </location>
</feature>
<feature type="compositionally biased region" description="Low complexity" evidence="10">
    <location>
        <begin position="302"/>
        <end position="334"/>
    </location>
</feature>
<keyword evidence="5" id="KW-0653">Protein transport</keyword>
<dbReference type="SUPFAM" id="SSF50729">
    <property type="entry name" value="PH domain-like"/>
    <property type="match status" value="1"/>
</dbReference>
<evidence type="ECO:0000256" key="1">
    <source>
        <dbReference type="ARBA" id="ARBA00004567"/>
    </source>
</evidence>
<keyword evidence="6" id="KW-0007">Acetylation</keyword>
<evidence type="ECO:0000256" key="2">
    <source>
        <dbReference type="ARBA" id="ARBA00022448"/>
    </source>
</evidence>
<keyword evidence="9" id="KW-0539">Nucleus</keyword>
<comment type="subcellular location">
    <subcellularLocation>
        <location evidence="1">Nucleus</location>
        <location evidence="1">Nuclear pore complex</location>
    </subcellularLocation>
</comment>
<name>B4NN98_DROWI</name>
<evidence type="ECO:0000256" key="5">
    <source>
        <dbReference type="ARBA" id="ARBA00022927"/>
    </source>
</evidence>
<evidence type="ECO:0000256" key="8">
    <source>
        <dbReference type="ARBA" id="ARBA00023132"/>
    </source>
</evidence>
<dbReference type="InterPro" id="IPR011993">
    <property type="entry name" value="PH-like_dom_sf"/>
</dbReference>
<dbReference type="GO" id="GO:0006606">
    <property type="term" value="P:protein import into nucleus"/>
    <property type="evidence" value="ECO:0007669"/>
    <property type="project" value="TreeGrafter"/>
</dbReference>
<dbReference type="PhylomeDB" id="B4NN98"/>
<feature type="region of interest" description="Disordered" evidence="10">
    <location>
        <begin position="47"/>
        <end position="69"/>
    </location>
</feature>
<feature type="compositionally biased region" description="Polar residues" evidence="10">
    <location>
        <begin position="88"/>
        <end position="104"/>
    </location>
</feature>
<evidence type="ECO:0000256" key="7">
    <source>
        <dbReference type="ARBA" id="ARBA00023010"/>
    </source>
</evidence>
<dbReference type="EMBL" id="CH964282">
    <property type="protein sequence ID" value="EDW85837.1"/>
    <property type="molecule type" value="Genomic_DNA"/>
</dbReference>
<dbReference type="PROSITE" id="PS50196">
    <property type="entry name" value="RANBD1"/>
    <property type="match status" value="1"/>
</dbReference>
<keyword evidence="4" id="KW-0509">mRNA transport</keyword>
<evidence type="ECO:0000256" key="3">
    <source>
        <dbReference type="ARBA" id="ARBA00022737"/>
    </source>
</evidence>
<dbReference type="InParanoid" id="B4NN98"/>
<dbReference type="CDD" id="cd13170">
    <property type="entry name" value="RanBD_NUP50"/>
    <property type="match status" value="1"/>
</dbReference>
<dbReference type="HOGENOM" id="CLU_032593_0_0_1"/>
<feature type="compositionally biased region" description="Low complexity" evidence="10">
    <location>
        <begin position="181"/>
        <end position="190"/>
    </location>
</feature>
<keyword evidence="8" id="KW-0906">Nuclear pore complex</keyword>
<feature type="compositionally biased region" description="Low complexity" evidence="10">
    <location>
        <begin position="241"/>
        <end position="259"/>
    </location>
</feature>
<evidence type="ECO:0000256" key="6">
    <source>
        <dbReference type="ARBA" id="ARBA00022990"/>
    </source>
</evidence>
<feature type="compositionally biased region" description="Polar residues" evidence="10">
    <location>
        <begin position="281"/>
        <end position="291"/>
    </location>
</feature>
<keyword evidence="7" id="KW-0811">Translocation</keyword>
<dbReference type="SMART" id="SM00160">
    <property type="entry name" value="RanBD"/>
    <property type="match status" value="1"/>
</dbReference>
<gene>
    <name evidence="12" type="primary">Dwil\GK23278</name>
    <name evidence="12" type="ORF">Dwil_GK23278</name>
</gene>
<dbReference type="PANTHER" id="PTHR23138">
    <property type="entry name" value="RAN BINDING PROTEIN"/>
    <property type="match status" value="1"/>
</dbReference>
<evidence type="ECO:0000256" key="4">
    <source>
        <dbReference type="ARBA" id="ARBA00022816"/>
    </source>
</evidence>
<protein>
    <recommendedName>
        <fullName evidence="11">RanBD1 domain-containing protein</fullName>
    </recommendedName>
</protein>
<proteinExistence type="predicted"/>
<sequence length="536" mass="56601">MSAKRQATSNLNHENWDQEEEPEQRGTFKTATQEELNLRVIKKARRKVAGAGKDETASETKNVFSGFSGFGKPAASTSSPYAFLSKLPASTSEVGTTSSQSTFSFLGGGDSAKPKNEAAPAGTFSFGAKKEATSTSSSSTPSSIFGKIGNEPAKSIATPAASTSMFKASVPSENAPVVAKSSSSNSQPSSEYRENVADLNRGIIKFIKDNIDENPYCILTPVFDNYNKHLEELKDEEAAKSGKTTSTSSSAETAPSFSFGKPSNPIGGSTQPLLFGKKPNCTITSGTSTTPAPKPLFSFGQSTTSSTSTTTSTTTSIFSLSSSTPATSASADATKPGFFSLGRKDDATSPPKTNGFSFGLKTDGDEKPSTSGFSGFGKPAAASEGAPATGFFSFGKPAETAQPTAAATENEEEDTPPKVEFKQVVEDDAVYSKRCKVYVKNKDKDFADRGVGTLFLKPVKDSEKTQLLVRADTNLGNILVNLILSKGLPAERMGKNNVMMVCVPTPEESKATTMLLRVKTADDADELLDQIKQHIK</sequence>
<evidence type="ECO:0000313" key="13">
    <source>
        <dbReference type="Proteomes" id="UP000007798"/>
    </source>
</evidence>
<dbReference type="AlphaFoldDB" id="B4NN98"/>
<dbReference type="STRING" id="7260.B4NN98"/>
<evidence type="ECO:0000259" key="11">
    <source>
        <dbReference type="PROSITE" id="PS50196"/>
    </source>
</evidence>
<dbReference type="Gene3D" id="2.30.29.30">
    <property type="entry name" value="Pleckstrin-homology domain (PH domain)/Phosphotyrosine-binding domain (PTB)"/>
    <property type="match status" value="1"/>
</dbReference>
<dbReference type="FunCoup" id="B4NN98">
    <property type="interactions" value="1455"/>
</dbReference>
<dbReference type="InterPro" id="IPR000156">
    <property type="entry name" value="Ran_bind_dom"/>
</dbReference>
<feature type="region of interest" description="Disordered" evidence="10">
    <location>
        <begin position="162"/>
        <end position="194"/>
    </location>
</feature>
<organism evidence="12 13">
    <name type="scientific">Drosophila willistoni</name>
    <name type="common">Fruit fly</name>
    <dbReference type="NCBI Taxonomy" id="7260"/>
    <lineage>
        <taxon>Eukaryota</taxon>
        <taxon>Metazoa</taxon>
        <taxon>Ecdysozoa</taxon>
        <taxon>Arthropoda</taxon>
        <taxon>Hexapoda</taxon>
        <taxon>Insecta</taxon>
        <taxon>Pterygota</taxon>
        <taxon>Neoptera</taxon>
        <taxon>Endopterygota</taxon>
        <taxon>Diptera</taxon>
        <taxon>Brachycera</taxon>
        <taxon>Muscomorpha</taxon>
        <taxon>Ephydroidea</taxon>
        <taxon>Drosophilidae</taxon>
        <taxon>Drosophila</taxon>
        <taxon>Sophophora</taxon>
    </lineage>
</organism>
<dbReference type="OMA" id="GIPCQRM"/>
<feature type="region of interest" description="Disordered" evidence="10">
    <location>
        <begin position="1"/>
        <end position="33"/>
    </location>
</feature>
<dbReference type="OrthoDB" id="10062131at2759"/>
<feature type="compositionally biased region" description="Low complexity" evidence="10">
    <location>
        <begin position="133"/>
        <end position="143"/>
    </location>
</feature>